<sequence length="61" mass="7007">MRAFQMDPEGYVEVQAALSYELKFFVLITITSKVRRFYFSISQRGNRGLLPAILSRASYAV</sequence>
<reference evidence="1 2" key="1">
    <citation type="submission" date="2014-02" db="EMBL/GenBank/DDBJ databases">
        <title>Draft genome sequence of Lysinibacillus massiliensis CCUG 49529.</title>
        <authorList>
            <person name="Zhang F."/>
            <person name="Wang G."/>
            <person name="Zhang L."/>
        </authorList>
    </citation>
    <scope>NUCLEOTIDE SEQUENCE [LARGE SCALE GENOMIC DNA]</scope>
    <source>
        <strain evidence="1 2">CCUG 49529</strain>
    </source>
</reference>
<dbReference type="AlphaFoldDB" id="A0A0A3IYY5"/>
<keyword evidence="2" id="KW-1185">Reference proteome</keyword>
<dbReference type="Proteomes" id="UP000030595">
    <property type="component" value="Unassembled WGS sequence"/>
</dbReference>
<proteinExistence type="predicted"/>
<dbReference type="EMBL" id="JPVQ01000031">
    <property type="protein sequence ID" value="KGR89901.1"/>
    <property type="molecule type" value="Genomic_DNA"/>
</dbReference>
<comment type="caution">
    <text evidence="1">The sequence shown here is derived from an EMBL/GenBank/DDBJ whole genome shotgun (WGS) entry which is preliminary data.</text>
</comment>
<evidence type="ECO:0000313" key="1">
    <source>
        <dbReference type="EMBL" id="KGR89901.1"/>
    </source>
</evidence>
<gene>
    <name evidence="1" type="ORF">CD30_14645</name>
</gene>
<evidence type="ECO:0000313" key="2">
    <source>
        <dbReference type="Proteomes" id="UP000030595"/>
    </source>
</evidence>
<accession>A0A0A3IYY5</accession>
<name>A0A0A3IYY5_9BACL</name>
<protein>
    <submittedName>
        <fullName evidence="1">Uncharacterized protein</fullName>
    </submittedName>
</protein>
<organism evidence="1 2">
    <name type="scientific">Ureibacillus massiliensis 4400831 = CIP 108448 = CCUG 49529</name>
    <dbReference type="NCBI Taxonomy" id="1211035"/>
    <lineage>
        <taxon>Bacteria</taxon>
        <taxon>Bacillati</taxon>
        <taxon>Bacillota</taxon>
        <taxon>Bacilli</taxon>
        <taxon>Bacillales</taxon>
        <taxon>Caryophanaceae</taxon>
        <taxon>Ureibacillus</taxon>
    </lineage>
</organism>